<reference evidence="2 3" key="1">
    <citation type="submission" date="2021-04" db="EMBL/GenBank/DDBJ databases">
        <title>The genome sequence of Ideonella sp. 3Y2.</title>
        <authorList>
            <person name="Liu Y."/>
        </authorList>
    </citation>
    <scope>NUCLEOTIDE SEQUENCE [LARGE SCALE GENOMIC DNA]</scope>
    <source>
        <strain evidence="2 3">3Y2</strain>
    </source>
</reference>
<sequence>MMQACRPVLWALTLSGAVTSATAATPWERWIARPTPAGAQQVQRIEYSIPGGNADLGEETTRDLRTLAARVGQGDPASLAIAVRLVHTTRPGADLEDLHAMLGRASGDHARRFLAALRQEGGDLSCPGVEFMGEAFVDNDAARVAERERRRRALMKVSSTRLVPVRDRCLKVLQQAGGRVAHADRP</sequence>
<comment type="caution">
    <text evidence="2">The sequence shown here is derived from an EMBL/GenBank/DDBJ whole genome shotgun (WGS) entry which is preliminary data.</text>
</comment>
<keyword evidence="1" id="KW-0732">Signal</keyword>
<evidence type="ECO:0000256" key="1">
    <source>
        <dbReference type="SAM" id="SignalP"/>
    </source>
</evidence>
<protein>
    <submittedName>
        <fullName evidence="2">Uncharacterized protein</fullName>
    </submittedName>
</protein>
<dbReference type="RefSeq" id="WP_210853483.1">
    <property type="nucleotide sequence ID" value="NZ_JAGQDD010000004.1"/>
</dbReference>
<dbReference type="EMBL" id="JAGQDD010000004">
    <property type="protein sequence ID" value="MBQ0930605.1"/>
    <property type="molecule type" value="Genomic_DNA"/>
</dbReference>
<feature type="chain" id="PRO_5037245116" evidence="1">
    <location>
        <begin position="24"/>
        <end position="186"/>
    </location>
</feature>
<gene>
    <name evidence="2" type="ORF">KAK03_08895</name>
</gene>
<dbReference type="Proteomes" id="UP000676246">
    <property type="component" value="Unassembled WGS sequence"/>
</dbReference>
<proteinExistence type="predicted"/>
<name>A0A940YDU6_9BURK</name>
<accession>A0A940YDU6</accession>
<dbReference type="AlphaFoldDB" id="A0A940YDU6"/>
<evidence type="ECO:0000313" key="2">
    <source>
        <dbReference type="EMBL" id="MBQ0930605.1"/>
    </source>
</evidence>
<organism evidence="2 3">
    <name type="scientific">Ideonella alba</name>
    <dbReference type="NCBI Taxonomy" id="2824118"/>
    <lineage>
        <taxon>Bacteria</taxon>
        <taxon>Pseudomonadati</taxon>
        <taxon>Pseudomonadota</taxon>
        <taxon>Betaproteobacteria</taxon>
        <taxon>Burkholderiales</taxon>
        <taxon>Sphaerotilaceae</taxon>
        <taxon>Ideonella</taxon>
    </lineage>
</organism>
<feature type="signal peptide" evidence="1">
    <location>
        <begin position="1"/>
        <end position="23"/>
    </location>
</feature>
<evidence type="ECO:0000313" key="3">
    <source>
        <dbReference type="Proteomes" id="UP000676246"/>
    </source>
</evidence>
<keyword evidence="3" id="KW-1185">Reference proteome</keyword>